<organism evidence="1 2">
    <name type="scientific">Geodia barretti</name>
    <name type="common">Barrett's horny sponge</name>
    <dbReference type="NCBI Taxonomy" id="519541"/>
    <lineage>
        <taxon>Eukaryota</taxon>
        <taxon>Metazoa</taxon>
        <taxon>Porifera</taxon>
        <taxon>Demospongiae</taxon>
        <taxon>Heteroscleromorpha</taxon>
        <taxon>Tetractinellida</taxon>
        <taxon>Astrophorina</taxon>
        <taxon>Geodiidae</taxon>
        <taxon>Geodia</taxon>
    </lineage>
</organism>
<dbReference type="Gene3D" id="3.90.226.30">
    <property type="match status" value="1"/>
</dbReference>
<sequence length="289" mass="33237">MSRLIQKETPILVLEAAMNSAIYPFHLRYVGKPNRDCNIAEKVLKTFTPATLSLLPESLRYKILKSVQTDYEPIQINTGDIDAVHAKTLASMKDQLAIDIPRQFSTLVFGLPDMSPYAVDARINPVLVVSDILGYVFNWFYNKPIIKKNGVVIIMNPTYEIFHEEYHVAYKMFYDEVLAETTEPFEMQQKFQEKYAKDEYLIDCYRNRFAHHGFHPFTVWYWATYPLKHLAKVILVGPKEPRVAQRLGVDWARNLDDALAMAREISGEDDVVALTMPPFFYANVGGSND</sequence>
<evidence type="ECO:0008006" key="3">
    <source>
        <dbReference type="Google" id="ProtNLM"/>
    </source>
</evidence>
<proteinExistence type="predicted"/>
<dbReference type="EMBL" id="CASHTH010003423">
    <property type="protein sequence ID" value="CAI8044820.1"/>
    <property type="molecule type" value="Genomic_DNA"/>
</dbReference>
<evidence type="ECO:0000313" key="1">
    <source>
        <dbReference type="EMBL" id="CAI8044820.1"/>
    </source>
</evidence>
<reference evidence="1" key="1">
    <citation type="submission" date="2023-03" db="EMBL/GenBank/DDBJ databases">
        <authorList>
            <person name="Steffen K."/>
            <person name="Cardenas P."/>
        </authorList>
    </citation>
    <scope>NUCLEOTIDE SEQUENCE</scope>
</reference>
<gene>
    <name evidence="1" type="ORF">GBAR_LOCUS24825</name>
</gene>
<dbReference type="Proteomes" id="UP001174909">
    <property type="component" value="Unassembled WGS sequence"/>
</dbReference>
<keyword evidence="2" id="KW-1185">Reference proteome</keyword>
<protein>
    <recommendedName>
        <fullName evidence="3">DUF2088 domain-containing protein</fullName>
    </recommendedName>
</protein>
<dbReference type="AlphaFoldDB" id="A0AA35TAM9"/>
<evidence type="ECO:0000313" key="2">
    <source>
        <dbReference type="Proteomes" id="UP001174909"/>
    </source>
</evidence>
<comment type="caution">
    <text evidence="1">The sequence shown here is derived from an EMBL/GenBank/DDBJ whole genome shotgun (WGS) entry which is preliminary data.</text>
</comment>
<accession>A0AA35TAM9</accession>
<name>A0AA35TAM9_GEOBA</name>
<dbReference type="InterPro" id="IPR043166">
    <property type="entry name" value="LarA-like_C"/>
</dbReference>